<reference evidence="1" key="1">
    <citation type="journal article" date="2023" name="IScience">
        <title>Live-bearing cockroach genome reveals convergent evolutionary mechanisms linked to viviparity in insects and beyond.</title>
        <authorList>
            <person name="Fouks B."/>
            <person name="Harrison M.C."/>
            <person name="Mikhailova A.A."/>
            <person name="Marchal E."/>
            <person name="English S."/>
            <person name="Carruthers M."/>
            <person name="Jennings E.C."/>
            <person name="Chiamaka E.L."/>
            <person name="Frigard R.A."/>
            <person name="Pippel M."/>
            <person name="Attardo G.M."/>
            <person name="Benoit J.B."/>
            <person name="Bornberg-Bauer E."/>
            <person name="Tobe S.S."/>
        </authorList>
    </citation>
    <scope>NUCLEOTIDE SEQUENCE</scope>
    <source>
        <strain evidence="1">Stay&amp;Tobe</strain>
    </source>
</reference>
<gene>
    <name evidence="1" type="ORF">L9F63_019052</name>
</gene>
<evidence type="ECO:0000313" key="1">
    <source>
        <dbReference type="EMBL" id="KAJ9587422.1"/>
    </source>
</evidence>
<reference evidence="1" key="2">
    <citation type="submission" date="2023-05" db="EMBL/GenBank/DDBJ databases">
        <authorList>
            <person name="Fouks B."/>
        </authorList>
    </citation>
    <scope>NUCLEOTIDE SEQUENCE</scope>
    <source>
        <strain evidence="1">Stay&amp;Tobe</strain>
        <tissue evidence="1">Testes</tissue>
    </source>
</reference>
<comment type="caution">
    <text evidence="1">The sequence shown here is derived from an EMBL/GenBank/DDBJ whole genome shotgun (WGS) entry which is preliminary data.</text>
</comment>
<name>A0AAD7ZVH2_DIPPU</name>
<dbReference type="EMBL" id="JASPKZ010006439">
    <property type="protein sequence ID" value="KAJ9587422.1"/>
    <property type="molecule type" value="Genomic_DNA"/>
</dbReference>
<dbReference type="AlphaFoldDB" id="A0AAD7ZVH2"/>
<feature type="non-terminal residue" evidence="1">
    <location>
        <position position="82"/>
    </location>
</feature>
<evidence type="ECO:0000313" key="2">
    <source>
        <dbReference type="Proteomes" id="UP001233999"/>
    </source>
</evidence>
<dbReference type="Proteomes" id="UP001233999">
    <property type="component" value="Unassembled WGS sequence"/>
</dbReference>
<sequence length="82" mass="9313">KILQLEYRYLAVNLVSLSFLLISTATAANIGNPLYSPQTRRMKARNLTLAAEVEVSIKYLTLRSYHVLRCGILWFLPPYASP</sequence>
<organism evidence="1 2">
    <name type="scientific">Diploptera punctata</name>
    <name type="common">Pacific beetle cockroach</name>
    <dbReference type="NCBI Taxonomy" id="6984"/>
    <lineage>
        <taxon>Eukaryota</taxon>
        <taxon>Metazoa</taxon>
        <taxon>Ecdysozoa</taxon>
        <taxon>Arthropoda</taxon>
        <taxon>Hexapoda</taxon>
        <taxon>Insecta</taxon>
        <taxon>Pterygota</taxon>
        <taxon>Neoptera</taxon>
        <taxon>Polyneoptera</taxon>
        <taxon>Dictyoptera</taxon>
        <taxon>Blattodea</taxon>
        <taxon>Blaberoidea</taxon>
        <taxon>Blaberidae</taxon>
        <taxon>Diplopterinae</taxon>
        <taxon>Diploptera</taxon>
    </lineage>
</organism>
<protein>
    <submittedName>
        <fullName evidence="1">Uncharacterized protein</fullName>
    </submittedName>
</protein>
<keyword evidence="2" id="KW-1185">Reference proteome</keyword>
<feature type="non-terminal residue" evidence="1">
    <location>
        <position position="1"/>
    </location>
</feature>
<proteinExistence type="predicted"/>
<accession>A0AAD7ZVH2</accession>